<feature type="chain" id="PRO_5046387205" description="TonB C-terminal domain-containing protein" evidence="1">
    <location>
        <begin position="19"/>
        <end position="148"/>
    </location>
</feature>
<evidence type="ECO:0000313" key="3">
    <source>
        <dbReference type="Proteomes" id="UP001197770"/>
    </source>
</evidence>
<sequence length="148" mass="16599">MKKVLFVLGLLVSGLGYAQELKVSDSVEVNQPVQVPQIVVKVPFGKLTSFGDKSIKIIKVTDSRCPSNVNCIWAGNVILDFEMYEDGKYVDTRRITIGSDQNDRMLFDSAAQRLKAYSVLPYPKTALGKIPQEDYVINLVWQQLAEED</sequence>
<reference evidence="2 3" key="1">
    <citation type="submission" date="2021-11" db="EMBL/GenBank/DDBJ databases">
        <title>Seasonal and diel survey of microbial diversity of the Tyrrhenian coast.</title>
        <authorList>
            <person name="Gattoni G."/>
            <person name="Corral P."/>
        </authorList>
    </citation>
    <scope>NUCLEOTIDE SEQUENCE [LARGE SCALE GENOMIC DNA]</scope>
    <source>
        <strain evidence="2 3">Mr9</strain>
    </source>
</reference>
<dbReference type="RefSeq" id="WP_228228443.1">
    <property type="nucleotide sequence ID" value="NZ_JAJGMW010000002.1"/>
</dbReference>
<protein>
    <recommendedName>
        <fullName evidence="4">TonB C-terminal domain-containing protein</fullName>
    </recommendedName>
</protein>
<feature type="signal peptide" evidence="1">
    <location>
        <begin position="1"/>
        <end position="18"/>
    </location>
</feature>
<comment type="caution">
    <text evidence="2">The sequence shown here is derived from an EMBL/GenBank/DDBJ whole genome shotgun (WGS) entry which is preliminary data.</text>
</comment>
<evidence type="ECO:0000256" key="1">
    <source>
        <dbReference type="SAM" id="SignalP"/>
    </source>
</evidence>
<gene>
    <name evidence="2" type="ORF">LLW17_01205</name>
</gene>
<keyword evidence="1" id="KW-0732">Signal</keyword>
<evidence type="ECO:0008006" key="4">
    <source>
        <dbReference type="Google" id="ProtNLM"/>
    </source>
</evidence>
<dbReference type="EMBL" id="JAJGMW010000002">
    <property type="protein sequence ID" value="MCC4211322.1"/>
    <property type="molecule type" value="Genomic_DNA"/>
</dbReference>
<accession>A0ABS8GMW7</accession>
<keyword evidence="3" id="KW-1185">Reference proteome</keyword>
<name>A0ABS8GMW7_9FLAO</name>
<dbReference type="Proteomes" id="UP001197770">
    <property type="component" value="Unassembled WGS sequence"/>
</dbReference>
<proteinExistence type="predicted"/>
<evidence type="ECO:0000313" key="2">
    <source>
        <dbReference type="EMBL" id="MCC4211322.1"/>
    </source>
</evidence>
<organism evidence="2 3">
    <name type="scientific">Leeuwenhoekiella parthenopeia</name>
    <dbReference type="NCBI Taxonomy" id="2890320"/>
    <lineage>
        <taxon>Bacteria</taxon>
        <taxon>Pseudomonadati</taxon>
        <taxon>Bacteroidota</taxon>
        <taxon>Flavobacteriia</taxon>
        <taxon>Flavobacteriales</taxon>
        <taxon>Flavobacteriaceae</taxon>
        <taxon>Leeuwenhoekiella</taxon>
    </lineage>
</organism>